<feature type="region of interest" description="Disordered" evidence="1">
    <location>
        <begin position="1"/>
        <end position="24"/>
    </location>
</feature>
<feature type="region of interest" description="Disordered" evidence="1">
    <location>
        <begin position="114"/>
        <end position="160"/>
    </location>
</feature>
<gene>
    <name evidence="3 4" type="primary">LOC101858239</name>
</gene>
<evidence type="ECO:0000256" key="1">
    <source>
        <dbReference type="SAM" id="MobiDB-lite"/>
    </source>
</evidence>
<sequence>MSGEEQPQPFASDEEMISESSRRQYHVWRGTAPAVCQRRGDDLRIFADALSCLERNSPIRLPATRRCIMSGEEQPQPFASDEETISESSRTHYHVWRGTAPAVCQRRGDVSCLERSSPSRLPATRRRSRNLRGRIIMSGEEQPQPFASDEEMNSESSRAPDGARHILPIIIEEPEPISSDEEMNSESSRAPDGARHILPIIIEEPEPISSDEEMLTDFPSPLPPLRKSEVPGLTVAQGCNALFKPEGWPGKRWFGQRPTFWLEPSGQHGTTQSIENVKCTALAMCCKL</sequence>
<evidence type="ECO:0000313" key="2">
    <source>
        <dbReference type="Proteomes" id="UP000694888"/>
    </source>
</evidence>
<dbReference type="GeneID" id="101858239"/>
<dbReference type="RefSeq" id="XP_035829526.1">
    <property type="nucleotide sequence ID" value="XM_035973633.1"/>
</dbReference>
<evidence type="ECO:0000313" key="3">
    <source>
        <dbReference type="RefSeq" id="XP_035829526.1"/>
    </source>
</evidence>
<name>A0ABM1W4D4_APLCA</name>
<accession>A0ABM1W4D4</accession>
<reference evidence="3 4" key="1">
    <citation type="submission" date="2025-05" db="UniProtKB">
        <authorList>
            <consortium name="RefSeq"/>
        </authorList>
    </citation>
    <scope>IDENTIFICATION</scope>
</reference>
<proteinExistence type="predicted"/>
<keyword evidence="2" id="KW-1185">Reference proteome</keyword>
<protein>
    <submittedName>
        <fullName evidence="3 4">Uncharacterized protein LOC101858239 isoform X1</fullName>
    </submittedName>
</protein>
<organism evidence="2 4">
    <name type="scientific">Aplysia californica</name>
    <name type="common">California sea hare</name>
    <dbReference type="NCBI Taxonomy" id="6500"/>
    <lineage>
        <taxon>Eukaryota</taxon>
        <taxon>Metazoa</taxon>
        <taxon>Spiralia</taxon>
        <taxon>Lophotrochozoa</taxon>
        <taxon>Mollusca</taxon>
        <taxon>Gastropoda</taxon>
        <taxon>Heterobranchia</taxon>
        <taxon>Euthyneura</taxon>
        <taxon>Tectipleura</taxon>
        <taxon>Aplysiida</taxon>
        <taxon>Aplysioidea</taxon>
        <taxon>Aplysiidae</taxon>
        <taxon>Aplysia</taxon>
    </lineage>
</organism>
<feature type="compositionally biased region" description="Basic residues" evidence="1">
    <location>
        <begin position="123"/>
        <end position="132"/>
    </location>
</feature>
<evidence type="ECO:0000313" key="4">
    <source>
        <dbReference type="RefSeq" id="XP_035829527.1"/>
    </source>
</evidence>
<dbReference type="RefSeq" id="XP_035829527.1">
    <property type="nucleotide sequence ID" value="XM_035973634.1"/>
</dbReference>
<dbReference type="Proteomes" id="UP000694888">
    <property type="component" value="Unplaced"/>
</dbReference>